<dbReference type="Proteomes" id="UP000321606">
    <property type="component" value="Chromosome"/>
</dbReference>
<feature type="transmembrane region" description="Helical" evidence="1">
    <location>
        <begin position="180"/>
        <end position="202"/>
    </location>
</feature>
<dbReference type="EMBL" id="AP019822">
    <property type="protein sequence ID" value="BBM36444.1"/>
    <property type="molecule type" value="Genomic_DNA"/>
</dbReference>
<feature type="transmembrane region" description="Helical" evidence="1">
    <location>
        <begin position="153"/>
        <end position="173"/>
    </location>
</feature>
<dbReference type="AlphaFoldDB" id="A0A510JB90"/>
<proteinExistence type="predicted"/>
<reference evidence="2 3" key="1">
    <citation type="submission" date="2019-07" db="EMBL/GenBank/DDBJ databases">
        <title>Complete Genome Sequence of Leptotrichia goodfellowii Strain JCM 16774.</title>
        <authorList>
            <person name="Watanabe S."/>
            <person name="Cui L."/>
        </authorList>
    </citation>
    <scope>NUCLEOTIDE SEQUENCE [LARGE SCALE GENOMIC DNA]</scope>
    <source>
        <strain evidence="2 3">JCM16774</strain>
    </source>
</reference>
<dbReference type="STRING" id="714315.GCA_000516535_01381"/>
<keyword evidence="1" id="KW-0812">Transmembrane</keyword>
<dbReference type="KEGG" id="lgo:JCM16774_1376"/>
<accession>A0A510JB90</accession>
<evidence type="ECO:0000256" key="1">
    <source>
        <dbReference type="SAM" id="Phobius"/>
    </source>
</evidence>
<sequence>MEELKKSLSGKYLEMGEYFNKAFELFPKVMQKEVILVGIMVLLSITTFFTIKTPLRYIIPVLSGFVTSLLLQKVIHSIDKVDDLSFEEEKSNNNTMKCIVIALLQGIQGLNLIFIIYSLIYPYFVASYVSENMTFSETHKYAGIISSGNRLRIILPGFIIAICSGLIITPVVYISVIGPIISGIVSTVVSILFVSIHSIIYLNVKYMNEKNNNNNQNIIEIK</sequence>
<keyword evidence="1" id="KW-0472">Membrane</keyword>
<feature type="transmembrane region" description="Helical" evidence="1">
    <location>
        <begin position="99"/>
        <end position="124"/>
    </location>
</feature>
<protein>
    <submittedName>
        <fullName evidence="2">Uncharacterized protein</fullName>
    </submittedName>
</protein>
<evidence type="ECO:0000313" key="3">
    <source>
        <dbReference type="Proteomes" id="UP000321606"/>
    </source>
</evidence>
<evidence type="ECO:0000313" key="2">
    <source>
        <dbReference type="EMBL" id="BBM36444.1"/>
    </source>
</evidence>
<feature type="transmembrane region" description="Helical" evidence="1">
    <location>
        <begin position="34"/>
        <end position="51"/>
    </location>
</feature>
<name>A0A510JB90_9FUSO</name>
<keyword evidence="1" id="KW-1133">Transmembrane helix</keyword>
<dbReference type="RefSeq" id="WP_026737743.1">
    <property type="nucleotide sequence ID" value="NZ_AP019822.1"/>
</dbReference>
<gene>
    <name evidence="2" type="ORF">JCM16774_1376</name>
</gene>
<dbReference type="OrthoDB" id="80152at2"/>
<organism evidence="2 3">
    <name type="scientific">Pseudoleptotrichia goodfellowii</name>
    <dbReference type="NCBI Taxonomy" id="157692"/>
    <lineage>
        <taxon>Bacteria</taxon>
        <taxon>Fusobacteriati</taxon>
        <taxon>Fusobacteriota</taxon>
        <taxon>Fusobacteriia</taxon>
        <taxon>Fusobacteriales</taxon>
        <taxon>Leptotrichiaceae</taxon>
        <taxon>Pseudoleptotrichia</taxon>
    </lineage>
</organism>